<evidence type="ECO:0000313" key="9">
    <source>
        <dbReference type="EMBL" id="AEB10161.1"/>
    </source>
</evidence>
<dbReference type="Gene3D" id="3.20.20.150">
    <property type="entry name" value="Divalent-metal-dependent TIM barrel enzymes"/>
    <property type="match status" value="1"/>
</dbReference>
<dbReference type="PROSITE" id="PS00731">
    <property type="entry name" value="AP_NUCLEASE_F2_3"/>
    <property type="match status" value="1"/>
</dbReference>
<dbReference type="PANTHER" id="PTHR21445:SF0">
    <property type="entry name" value="APURINIC-APYRIMIDINIC ENDONUCLEASE"/>
    <property type="match status" value="1"/>
</dbReference>
<organism evidence="9 10">
    <name type="scientific">Desulfobacca acetoxidans (strain ATCC 700848 / DSM 11109 / ASRB2)</name>
    <dbReference type="NCBI Taxonomy" id="880072"/>
    <lineage>
        <taxon>Bacteria</taxon>
        <taxon>Pseudomonadati</taxon>
        <taxon>Thermodesulfobacteriota</taxon>
        <taxon>Desulfobaccia</taxon>
        <taxon>Desulfobaccales</taxon>
        <taxon>Desulfobaccaceae</taxon>
        <taxon>Desulfobacca</taxon>
    </lineage>
</organism>
<evidence type="ECO:0000256" key="2">
    <source>
        <dbReference type="ARBA" id="ARBA00005340"/>
    </source>
</evidence>
<dbReference type="eggNOG" id="COG0648">
    <property type="taxonomic scope" value="Bacteria"/>
</dbReference>
<dbReference type="GO" id="GO:0006284">
    <property type="term" value="P:base-excision repair"/>
    <property type="evidence" value="ECO:0007669"/>
    <property type="project" value="TreeGrafter"/>
</dbReference>
<dbReference type="InterPro" id="IPR001719">
    <property type="entry name" value="AP_endonuc_2"/>
</dbReference>
<dbReference type="PANTHER" id="PTHR21445">
    <property type="entry name" value="ENDONUCLEASE IV ENDODEOXYRIBONUCLEASE IV"/>
    <property type="match status" value="1"/>
</dbReference>
<proteinExistence type="inferred from homology"/>
<dbReference type="GO" id="GO:0003906">
    <property type="term" value="F:DNA-(apurinic or apyrimidinic site) endonuclease activity"/>
    <property type="evidence" value="ECO:0007669"/>
    <property type="project" value="TreeGrafter"/>
</dbReference>
<dbReference type="PROSITE" id="PS51432">
    <property type="entry name" value="AP_NUCLEASE_F2_4"/>
    <property type="match status" value="1"/>
</dbReference>
<keyword evidence="9" id="KW-0255">Endonuclease</keyword>
<dbReference type="InterPro" id="IPR018246">
    <property type="entry name" value="AP_endonuc_F2_Zn_BS"/>
</dbReference>
<gene>
    <name evidence="9" type="ordered locus">Desac_2339</name>
</gene>
<reference evidence="9 10" key="1">
    <citation type="journal article" date="2011" name="Stand. Genomic Sci.">
        <title>Complete genome sequence of the acetate-degrading sulfate reducer Desulfobacca acetoxidans type strain (ASRB2).</title>
        <authorList>
            <person name="Goker M."/>
            <person name="Teshima H."/>
            <person name="Lapidus A."/>
            <person name="Nolan M."/>
            <person name="Lucas S."/>
            <person name="Hammon N."/>
            <person name="Deshpande S."/>
            <person name="Cheng J.F."/>
            <person name="Tapia R."/>
            <person name="Han C."/>
            <person name="Goodwin L."/>
            <person name="Pitluck S."/>
            <person name="Huntemann M."/>
            <person name="Liolios K."/>
            <person name="Ivanova N."/>
            <person name="Pagani I."/>
            <person name="Mavromatis K."/>
            <person name="Ovchinikova G."/>
            <person name="Pati A."/>
            <person name="Chen A."/>
            <person name="Palaniappan K."/>
            <person name="Land M."/>
            <person name="Hauser L."/>
            <person name="Brambilla E.M."/>
            <person name="Rohde M."/>
            <person name="Spring S."/>
            <person name="Detter J.C."/>
            <person name="Woyke T."/>
            <person name="Bristow J."/>
            <person name="Eisen J.A."/>
            <person name="Markowitz V."/>
            <person name="Hugenholtz P."/>
            <person name="Kyrpides N.C."/>
            <person name="Klenk H.P."/>
        </authorList>
    </citation>
    <scope>NUCLEOTIDE SEQUENCE [LARGE SCALE GENOMIC DNA]</scope>
    <source>
        <strain evidence="10">ATCC 700848 / DSM 11109 / ASRB2</strain>
    </source>
</reference>
<keyword evidence="7" id="KW-0234">DNA repair</keyword>
<name>F2NFP2_DESAR</name>
<reference evidence="10" key="2">
    <citation type="submission" date="2011-03" db="EMBL/GenBank/DDBJ databases">
        <title>The complete genome of Desulfobacca acetoxidans DSM 11109.</title>
        <authorList>
            <consortium name="US DOE Joint Genome Institute (JGI-PGF)"/>
            <person name="Lucas S."/>
            <person name="Copeland A."/>
            <person name="Lapidus A."/>
            <person name="Bruce D."/>
            <person name="Goodwin L."/>
            <person name="Pitluck S."/>
            <person name="Peters L."/>
            <person name="Kyrpides N."/>
            <person name="Mavromatis K."/>
            <person name="Ivanova N."/>
            <person name="Ovchinnikova G."/>
            <person name="Teshima H."/>
            <person name="Detter J.C."/>
            <person name="Han C."/>
            <person name="Land M."/>
            <person name="Hauser L."/>
            <person name="Markowitz V."/>
            <person name="Cheng J.-F."/>
            <person name="Hugenholtz P."/>
            <person name="Woyke T."/>
            <person name="Wu D."/>
            <person name="Spring S."/>
            <person name="Schueler E."/>
            <person name="Brambilla E."/>
            <person name="Klenk H.-P."/>
            <person name="Eisen J.A."/>
        </authorList>
    </citation>
    <scope>NUCLEOTIDE SEQUENCE [LARGE SCALE GENOMIC DNA]</scope>
    <source>
        <strain evidence="10">ATCC 700848 / DSM 11109 / ASRB2</strain>
    </source>
</reference>
<dbReference type="STRING" id="880072.Desac_2339"/>
<dbReference type="SUPFAM" id="SSF51658">
    <property type="entry name" value="Xylose isomerase-like"/>
    <property type="match status" value="1"/>
</dbReference>
<dbReference type="EC" id="3.1.21.2" evidence="9"/>
<dbReference type="Proteomes" id="UP000000483">
    <property type="component" value="Chromosome"/>
</dbReference>
<dbReference type="GO" id="GO:0008081">
    <property type="term" value="F:phosphoric diester hydrolase activity"/>
    <property type="evidence" value="ECO:0007669"/>
    <property type="project" value="TreeGrafter"/>
</dbReference>
<keyword evidence="5 9" id="KW-0378">Hydrolase</keyword>
<dbReference type="CDD" id="cd00019">
    <property type="entry name" value="AP2Ec"/>
    <property type="match status" value="1"/>
</dbReference>
<accession>F2NFP2</accession>
<evidence type="ECO:0000256" key="4">
    <source>
        <dbReference type="ARBA" id="ARBA00022763"/>
    </source>
</evidence>
<evidence type="ECO:0000256" key="3">
    <source>
        <dbReference type="ARBA" id="ARBA00022723"/>
    </source>
</evidence>
<evidence type="ECO:0000256" key="7">
    <source>
        <dbReference type="ARBA" id="ARBA00023204"/>
    </source>
</evidence>
<dbReference type="KEGG" id="dao:Desac_2339"/>
<protein>
    <submittedName>
        <fullName evidence="9">Apurinic endonuclease Apn1</fullName>
        <ecNumber evidence="9">3.1.21.2</ecNumber>
    </submittedName>
</protein>
<dbReference type="NCBIfam" id="TIGR00587">
    <property type="entry name" value="nfo"/>
    <property type="match status" value="1"/>
</dbReference>
<keyword evidence="10" id="KW-1185">Reference proteome</keyword>
<comment type="similarity">
    <text evidence="2">Belongs to the AP endonuclease 2 family.</text>
</comment>
<evidence type="ECO:0000256" key="6">
    <source>
        <dbReference type="ARBA" id="ARBA00022833"/>
    </source>
</evidence>
<dbReference type="GO" id="GO:0003677">
    <property type="term" value="F:DNA binding"/>
    <property type="evidence" value="ECO:0007669"/>
    <property type="project" value="InterPro"/>
</dbReference>
<keyword evidence="9" id="KW-0540">Nuclease</keyword>
<dbReference type="InterPro" id="IPR036237">
    <property type="entry name" value="Xyl_isomerase-like_sf"/>
</dbReference>
<dbReference type="GO" id="GO:0008833">
    <property type="term" value="F:deoxyribonuclease IV (phage-T4-induced) activity"/>
    <property type="evidence" value="ECO:0007669"/>
    <property type="project" value="UniProtKB-EC"/>
</dbReference>
<evidence type="ECO:0000313" key="10">
    <source>
        <dbReference type="Proteomes" id="UP000000483"/>
    </source>
</evidence>
<sequence>MHFSIAGGLAKSLDRAGALDCQGLQIFLQNPRGWRWRPIPESEIQEFCDRRRQRKIELVVVHLSYLPNLAAADGQLYERSWNRLRQELSLAKSLQIDYLVCHPGHAASNDASLSRIAQGLNQTVVVSPPPPLILLENTSGQKNELGASINELYQIMSRAVVPVGLCLDTAHAFAAGYNLRLAAGRKKLLDEIAAGCGLASLKVIHLNDSLVSCGSHRDRHWHLGRGAIGLRALREFLRSCPPGVEGVILETPKKQSDDDSRNLTAAKKILNQLAKE</sequence>
<dbReference type="HOGENOM" id="CLU_025885_0_1_7"/>
<dbReference type="InterPro" id="IPR013022">
    <property type="entry name" value="Xyl_isomerase-like_TIM-brl"/>
</dbReference>
<comment type="cofactor">
    <cofactor evidence="1">
        <name>Zn(2+)</name>
        <dbReference type="ChEBI" id="CHEBI:29105"/>
    </cofactor>
</comment>
<dbReference type="EMBL" id="CP002629">
    <property type="protein sequence ID" value="AEB10161.1"/>
    <property type="molecule type" value="Genomic_DNA"/>
</dbReference>
<dbReference type="GO" id="GO:0008270">
    <property type="term" value="F:zinc ion binding"/>
    <property type="evidence" value="ECO:0007669"/>
    <property type="project" value="InterPro"/>
</dbReference>
<dbReference type="AlphaFoldDB" id="F2NFP2"/>
<evidence type="ECO:0000259" key="8">
    <source>
        <dbReference type="Pfam" id="PF01261"/>
    </source>
</evidence>
<keyword evidence="6" id="KW-0862">Zinc</keyword>
<feature type="domain" description="Xylose isomerase-like TIM barrel" evidence="8">
    <location>
        <begin position="14"/>
        <end position="258"/>
    </location>
</feature>
<dbReference type="Pfam" id="PF01261">
    <property type="entry name" value="AP_endonuc_2"/>
    <property type="match status" value="1"/>
</dbReference>
<dbReference type="SMART" id="SM00518">
    <property type="entry name" value="AP2Ec"/>
    <property type="match status" value="1"/>
</dbReference>
<keyword evidence="3" id="KW-0479">Metal-binding</keyword>
<dbReference type="RefSeq" id="WP_013707270.1">
    <property type="nucleotide sequence ID" value="NC_015388.1"/>
</dbReference>
<evidence type="ECO:0000256" key="1">
    <source>
        <dbReference type="ARBA" id="ARBA00001947"/>
    </source>
</evidence>
<evidence type="ECO:0000256" key="5">
    <source>
        <dbReference type="ARBA" id="ARBA00022801"/>
    </source>
</evidence>
<keyword evidence="4" id="KW-0227">DNA damage</keyword>